<dbReference type="InterPro" id="IPR044189">
    <property type="entry name" value="XPO4/7-like"/>
</dbReference>
<dbReference type="InterPro" id="IPR011989">
    <property type="entry name" value="ARM-like"/>
</dbReference>
<feature type="region of interest" description="Disordered" evidence="8">
    <location>
        <begin position="178"/>
        <end position="203"/>
    </location>
</feature>
<evidence type="ECO:0000313" key="11">
    <source>
        <dbReference type="Proteomes" id="UP001150062"/>
    </source>
</evidence>
<reference evidence="10" key="1">
    <citation type="submission" date="2022-08" db="EMBL/GenBank/DDBJ databases">
        <title>Novel sulfate-reducing endosymbionts in the free-living metamonad Anaeramoeba.</title>
        <authorList>
            <person name="Jerlstrom-Hultqvist J."/>
            <person name="Cepicka I."/>
            <person name="Gallot-Lavallee L."/>
            <person name="Salas-Leiva D."/>
            <person name="Curtis B.A."/>
            <person name="Zahonova K."/>
            <person name="Pipaliya S."/>
            <person name="Dacks J."/>
            <person name="Roger A.J."/>
        </authorList>
    </citation>
    <scope>NUCLEOTIDE SEQUENCE</scope>
    <source>
        <strain evidence="10">Schooner1</strain>
    </source>
</reference>
<dbReference type="Pfam" id="PF25795">
    <property type="entry name" value="TPR_XPO7"/>
    <property type="match status" value="1"/>
</dbReference>
<dbReference type="Proteomes" id="UP001150062">
    <property type="component" value="Unassembled WGS sequence"/>
</dbReference>
<keyword evidence="7" id="KW-0539">Nucleus</keyword>
<sequence length="1239" mass="145617">MTEFETFEDLCYQFYTTTDPYTREKVDKQIQDISNDPINLQECEKVLSTTTSPYAQLMSLTVLRTLISAYQVSLDCKITRGLEETILKFLEENGQELPKEVLKMSNSVLSTILKFTWKGNRDHEKLLQRIATIFFGSSNQLIIGIELLISLIEVFTSPDLIVNNQICHNCNNDINSSNNSNSSNNNNSNSNSNINNKNNNNLNKGKNFETRVVLKSFRDEQLIEIFCLSLYLLNSLLTDSATSIDLSTQILIQPSKWIKTECLFECNLPKPDDPCSEYLACQAAKLLFTILTFDFEGYLRKDLLGDSDHLKLNIPQSWKDKFDWTKILELMFESLFHSCLNYESNYELINYLLQSISLFATMTSSVFNNRNHRVEFSRTILLGLIKMSECTFLQQDLEIFQNYCRCNYLVAFNVPFEILVETGMVGEWLNIVELIHQMVCTSNLDENNILFNDQQMHNIRQYLINIPFKIIKQIWQKNKSVKSVDQNLESLMVRFNSIHLESTILNFIGLPSEMEEIFYELSISKDTPIQNQIPFDLDAIKLLSCIDYGETIQFLFQIFNLIVNNLESDPNNVANYKQLSTLIIILSVIILPSKKKNDFLPTLISKPKMDYKLRMQLDAKITSSLINLISIFPNIIRNCQIPNQEKKKHAIEFVELAILRYFIILNHITVSSNTMQYKHYYESLFNLDNELNDYDSFILFFFSKIITNLKHYSNSQIIINYTLYFFQKFSQFDKTGFKLITYDELNPLYLNHDSQFFDFLDNFITHNSIRINYYKVITKLIFYEQNENLFVQKFQNFNQYFDTQFQMIENFLLENDQLNVQLNELRNGNGNRNNLLAKEINEKIENNNDNEELIFKIMGLIKDMRGIILTPMKEWKFLIFFDWFYPVKAEILLKLFSINFNNIKLSYNLLKFWSELSTKIITNTKQFQSNSNSNNNNNINNENEGKSTNLILFKLIINSISQFFLNINNFNNLQNEDFLKLQIKGTQISQNLIYKLLSGNCIDLGTFEAFQDETLNSTLQTLFDYTKFIKIKDIFKYPKLSLSYFKMYHIISKKIISFLVLLKKEDFSIFLNNIINSLQQHSNPEIIQLSCSIIFNIVSFYLNFYPNTNLLKSVKEKQLFNKLNKHIIRNNDLLQQVFNQLFSLLLINHKIKIFTLSQPILFLLFLSEDYYLNYLQQIFLKVNNTYHQEVETLFDIITKNMSNNTNSQNQSIFSKNLTVFRKELINIDCYYDIIHILEI</sequence>
<evidence type="ECO:0000256" key="6">
    <source>
        <dbReference type="ARBA" id="ARBA00022927"/>
    </source>
</evidence>
<name>A0ABQ8Z742_9EUKA</name>
<evidence type="ECO:0000259" key="9">
    <source>
        <dbReference type="Pfam" id="PF25795"/>
    </source>
</evidence>
<evidence type="ECO:0000256" key="2">
    <source>
        <dbReference type="ARBA" id="ARBA00004496"/>
    </source>
</evidence>
<comment type="subcellular location">
    <subcellularLocation>
        <location evidence="2">Cytoplasm</location>
    </subcellularLocation>
    <subcellularLocation>
        <location evidence="1">Nucleus</location>
    </subcellularLocation>
</comment>
<dbReference type="Gene3D" id="1.25.10.10">
    <property type="entry name" value="Leucine-rich Repeat Variant"/>
    <property type="match status" value="1"/>
</dbReference>
<comment type="similarity">
    <text evidence="3">Belongs to the exportin family.</text>
</comment>
<comment type="caution">
    <text evidence="10">The sequence shown here is derived from an EMBL/GenBank/DDBJ whole genome shotgun (WGS) entry which is preliminary data.</text>
</comment>
<dbReference type="PANTHER" id="PTHR12596:SF2">
    <property type="entry name" value="EXPORTIN-7 ISOFORM X1"/>
    <property type="match status" value="1"/>
</dbReference>
<dbReference type="InterPro" id="IPR057947">
    <property type="entry name" value="TPR_XPO7/RBP17"/>
</dbReference>
<evidence type="ECO:0000256" key="7">
    <source>
        <dbReference type="ARBA" id="ARBA00023242"/>
    </source>
</evidence>
<keyword evidence="4" id="KW-0813">Transport</keyword>
<evidence type="ECO:0000256" key="4">
    <source>
        <dbReference type="ARBA" id="ARBA00022448"/>
    </source>
</evidence>
<evidence type="ECO:0000256" key="3">
    <source>
        <dbReference type="ARBA" id="ARBA00009466"/>
    </source>
</evidence>
<evidence type="ECO:0000256" key="8">
    <source>
        <dbReference type="SAM" id="MobiDB-lite"/>
    </source>
</evidence>
<feature type="domain" description="Exportin-7/Ran-binding protein 17 TPR repeats" evidence="9">
    <location>
        <begin position="536"/>
        <end position="763"/>
    </location>
</feature>
<accession>A0ABQ8Z742</accession>
<keyword evidence="11" id="KW-1185">Reference proteome</keyword>
<gene>
    <name evidence="10" type="ORF">M0813_13903</name>
</gene>
<keyword evidence="5" id="KW-0963">Cytoplasm</keyword>
<protein>
    <submittedName>
        <fullName evidence="10">Exportin 7</fullName>
    </submittedName>
</protein>
<organism evidence="10 11">
    <name type="scientific">Anaeramoeba flamelloides</name>
    <dbReference type="NCBI Taxonomy" id="1746091"/>
    <lineage>
        <taxon>Eukaryota</taxon>
        <taxon>Metamonada</taxon>
        <taxon>Anaeramoebidae</taxon>
        <taxon>Anaeramoeba</taxon>
    </lineage>
</organism>
<proteinExistence type="inferred from homology"/>
<evidence type="ECO:0000313" key="10">
    <source>
        <dbReference type="EMBL" id="KAJ6252693.1"/>
    </source>
</evidence>
<evidence type="ECO:0000256" key="5">
    <source>
        <dbReference type="ARBA" id="ARBA00022490"/>
    </source>
</evidence>
<evidence type="ECO:0000256" key="1">
    <source>
        <dbReference type="ARBA" id="ARBA00004123"/>
    </source>
</evidence>
<keyword evidence="6" id="KW-0653">Protein transport</keyword>
<dbReference type="PANTHER" id="PTHR12596">
    <property type="entry name" value="EXPORTIN 4,7-RELATED"/>
    <property type="match status" value="1"/>
</dbReference>
<dbReference type="EMBL" id="JAOAOG010000040">
    <property type="protein sequence ID" value="KAJ6252693.1"/>
    <property type="molecule type" value="Genomic_DNA"/>
</dbReference>